<dbReference type="InterPro" id="IPR013725">
    <property type="entry name" value="DNA_replication_fac_RFC1_C"/>
</dbReference>
<dbReference type="PIRSF" id="PIRSF036578">
    <property type="entry name" value="RFC1"/>
    <property type="match status" value="1"/>
</dbReference>
<keyword evidence="10" id="KW-1185">Reference proteome</keyword>
<keyword evidence="7" id="KW-0539">Nucleus</keyword>
<feature type="domain" description="AAA+ ATPase" evidence="8">
    <location>
        <begin position="49"/>
        <end position="194"/>
    </location>
</feature>
<evidence type="ECO:0000256" key="5">
    <source>
        <dbReference type="ARBA" id="ARBA00022741"/>
    </source>
</evidence>
<dbReference type="Gene3D" id="1.20.272.10">
    <property type="match status" value="1"/>
</dbReference>
<dbReference type="Gene3D" id="3.40.50.300">
    <property type="entry name" value="P-loop containing nucleotide triphosphate hydrolases"/>
    <property type="match status" value="1"/>
</dbReference>
<dbReference type="GO" id="GO:0006281">
    <property type="term" value="P:DNA repair"/>
    <property type="evidence" value="ECO:0007669"/>
    <property type="project" value="InterPro"/>
</dbReference>
<evidence type="ECO:0000256" key="6">
    <source>
        <dbReference type="ARBA" id="ARBA00022840"/>
    </source>
</evidence>
<comment type="subcellular location">
    <subcellularLocation>
        <location evidence="1">Nucleus</location>
    </subcellularLocation>
</comment>
<evidence type="ECO:0000313" key="9">
    <source>
        <dbReference type="EMBL" id="EIE19443.1"/>
    </source>
</evidence>
<dbReference type="eggNOG" id="KOG1968">
    <property type="taxonomic scope" value="Eukaryota"/>
</dbReference>
<keyword evidence="6" id="KW-0067">ATP-binding</keyword>
<dbReference type="InterPro" id="IPR027417">
    <property type="entry name" value="P-loop_NTPase"/>
</dbReference>
<dbReference type="Pfam" id="PF00004">
    <property type="entry name" value="AAA"/>
    <property type="match status" value="1"/>
</dbReference>
<dbReference type="CDD" id="cd00009">
    <property type="entry name" value="AAA"/>
    <property type="match status" value="1"/>
</dbReference>
<dbReference type="AlphaFoldDB" id="I0YM24"/>
<dbReference type="GO" id="GO:0005634">
    <property type="term" value="C:nucleus"/>
    <property type="evidence" value="ECO:0007669"/>
    <property type="project" value="UniProtKB-SubCell"/>
</dbReference>
<dbReference type="Pfam" id="PF25361">
    <property type="entry name" value="AAA_lid_RFC1"/>
    <property type="match status" value="1"/>
</dbReference>
<dbReference type="EMBL" id="AGSI01000019">
    <property type="protein sequence ID" value="EIE19443.1"/>
    <property type="molecule type" value="Genomic_DNA"/>
</dbReference>
<dbReference type="GO" id="GO:0006260">
    <property type="term" value="P:DNA replication"/>
    <property type="evidence" value="ECO:0007669"/>
    <property type="project" value="UniProtKB-KW"/>
</dbReference>
<protein>
    <submittedName>
        <fullName evidence="9">RFC1-domain-containing protein</fullName>
    </submittedName>
</protein>
<feature type="non-terminal residue" evidence="9">
    <location>
        <position position="480"/>
    </location>
</feature>
<dbReference type="PANTHER" id="PTHR23389">
    <property type="entry name" value="CHROMOSOME TRANSMISSION FIDELITY FACTOR 18"/>
    <property type="match status" value="1"/>
</dbReference>
<dbReference type="RefSeq" id="XP_005643987.1">
    <property type="nucleotide sequence ID" value="XM_005643930.1"/>
</dbReference>
<keyword evidence="5" id="KW-0547">Nucleotide-binding</keyword>
<dbReference type="InterPro" id="IPR047854">
    <property type="entry name" value="RFC_lid"/>
</dbReference>
<dbReference type="InterPro" id="IPR012178">
    <property type="entry name" value="RFC1"/>
</dbReference>
<dbReference type="InterPro" id="IPR003593">
    <property type="entry name" value="AAA+_ATPase"/>
</dbReference>
<dbReference type="CDD" id="cd18140">
    <property type="entry name" value="HLD_clamp_RFC"/>
    <property type="match status" value="1"/>
</dbReference>
<dbReference type="GO" id="GO:0005524">
    <property type="term" value="F:ATP binding"/>
    <property type="evidence" value="ECO:0007669"/>
    <property type="project" value="UniProtKB-KW"/>
</dbReference>
<evidence type="ECO:0000256" key="7">
    <source>
        <dbReference type="ARBA" id="ARBA00023242"/>
    </source>
</evidence>
<feature type="non-terminal residue" evidence="9">
    <location>
        <position position="1"/>
    </location>
</feature>
<dbReference type="PANTHER" id="PTHR23389:SF6">
    <property type="entry name" value="REPLICATION FACTOR C SUBUNIT 1"/>
    <property type="match status" value="1"/>
</dbReference>
<gene>
    <name evidence="9" type="ORF">COCSUDRAFT_3156</name>
</gene>
<evidence type="ECO:0000256" key="4">
    <source>
        <dbReference type="ARBA" id="ARBA00022705"/>
    </source>
</evidence>
<evidence type="ECO:0000259" key="8">
    <source>
        <dbReference type="SMART" id="SM00382"/>
    </source>
</evidence>
<dbReference type="SUPFAM" id="SSF48019">
    <property type="entry name" value="post-AAA+ oligomerization domain-like"/>
    <property type="match status" value="1"/>
</dbReference>
<dbReference type="OrthoDB" id="446168at2759"/>
<dbReference type="STRING" id="574566.I0YM24"/>
<comment type="subunit">
    <text evidence="3">Heterotetramer of subunits RFC2, RFC3, RFC4 and RFC5 that can form a complex with RFC1.</text>
</comment>
<evidence type="ECO:0000256" key="1">
    <source>
        <dbReference type="ARBA" id="ARBA00004123"/>
    </source>
</evidence>
<dbReference type="GO" id="GO:0003689">
    <property type="term" value="F:DNA clamp loader activity"/>
    <property type="evidence" value="ECO:0007669"/>
    <property type="project" value="InterPro"/>
</dbReference>
<dbReference type="KEGG" id="csl:COCSUDRAFT_3156"/>
<sequence>LWVEKHKPQRSADLIGNPGLIGTIREWLQNWYTPAWELSCQFTCATYLTKKAIILSGPPGIGKTSSALIIARELGFIPVEVNASDTRNKADKSAKGGMAGKLANNIKELANNRALTSGAQGEEKKLCLIMDEVDGMSAGDRGGVPDLILTIKAAKLPIICICNDKYNQKLKSLRNHCLELDFRKPTSQQISKRLIQICQKEGLQVNESTLAALVESSNADIRLMLGQLQMIRLRKRSLSYDEAKMGGGKDADMSPFEAGRKLLSLESEKMSLNDRIDLVFQDADLVPLLVQLNCGLELQMCSALECVQVLAKAADALSAGDLVNRKVRQYGSWGLMPFAAAIGSVYPATYMRGGRETFSSYENNFPRFTAWLGNNSSTGKQRRLMGELHTRMTSSGHVASDRTGLRTAYLPTLRYALSKPLASEDKEGIPVVINTMQEYCISRDELDFVMSVTHFKSKAEWSEDPMKGVDTKVKSAFTRT</sequence>
<dbReference type="Pfam" id="PF08519">
    <property type="entry name" value="RFC1"/>
    <property type="match status" value="1"/>
</dbReference>
<dbReference type="GO" id="GO:0016887">
    <property type="term" value="F:ATP hydrolysis activity"/>
    <property type="evidence" value="ECO:0007669"/>
    <property type="project" value="InterPro"/>
</dbReference>
<organism evidence="9 10">
    <name type="scientific">Coccomyxa subellipsoidea (strain C-169)</name>
    <name type="common">Green microalga</name>
    <dbReference type="NCBI Taxonomy" id="574566"/>
    <lineage>
        <taxon>Eukaryota</taxon>
        <taxon>Viridiplantae</taxon>
        <taxon>Chlorophyta</taxon>
        <taxon>core chlorophytes</taxon>
        <taxon>Trebouxiophyceae</taxon>
        <taxon>Trebouxiophyceae incertae sedis</taxon>
        <taxon>Coccomyxaceae</taxon>
        <taxon>Coccomyxa</taxon>
        <taxon>Coccomyxa subellipsoidea</taxon>
    </lineage>
</organism>
<dbReference type="GeneID" id="17037484"/>
<dbReference type="InterPro" id="IPR008921">
    <property type="entry name" value="DNA_pol3_clamp-load_cplx_C"/>
</dbReference>
<dbReference type="SUPFAM" id="SSF52540">
    <property type="entry name" value="P-loop containing nucleoside triphosphate hydrolases"/>
    <property type="match status" value="1"/>
</dbReference>
<proteinExistence type="inferred from homology"/>
<dbReference type="GO" id="GO:0005663">
    <property type="term" value="C:DNA replication factor C complex"/>
    <property type="evidence" value="ECO:0007669"/>
    <property type="project" value="InterPro"/>
</dbReference>
<comment type="caution">
    <text evidence="9">The sequence shown here is derived from an EMBL/GenBank/DDBJ whole genome shotgun (WGS) entry which is preliminary data.</text>
</comment>
<dbReference type="Gene3D" id="1.10.8.60">
    <property type="match status" value="1"/>
</dbReference>
<comment type="similarity">
    <text evidence="2">Belongs to the activator 1 large subunit family.</text>
</comment>
<evidence type="ECO:0000256" key="2">
    <source>
        <dbReference type="ARBA" id="ARBA00006116"/>
    </source>
</evidence>
<name>I0YM24_COCSC</name>
<dbReference type="FunFam" id="3.40.50.300:FF:000395">
    <property type="entry name" value="Replication factor C subunit 1"/>
    <property type="match status" value="1"/>
</dbReference>
<dbReference type="Proteomes" id="UP000007264">
    <property type="component" value="Unassembled WGS sequence"/>
</dbReference>
<dbReference type="InterPro" id="IPR003959">
    <property type="entry name" value="ATPase_AAA_core"/>
</dbReference>
<dbReference type="GO" id="GO:0003677">
    <property type="term" value="F:DNA binding"/>
    <property type="evidence" value="ECO:0007669"/>
    <property type="project" value="InterPro"/>
</dbReference>
<reference evidence="9 10" key="1">
    <citation type="journal article" date="2012" name="Genome Biol.">
        <title>The genome of the polar eukaryotic microalga coccomyxa subellipsoidea reveals traits of cold adaptation.</title>
        <authorList>
            <person name="Blanc G."/>
            <person name="Agarkova I."/>
            <person name="Grimwood J."/>
            <person name="Kuo A."/>
            <person name="Brueggeman A."/>
            <person name="Dunigan D."/>
            <person name="Gurnon J."/>
            <person name="Ladunga I."/>
            <person name="Lindquist E."/>
            <person name="Lucas S."/>
            <person name="Pangilinan J."/>
            <person name="Proschold T."/>
            <person name="Salamov A."/>
            <person name="Schmutz J."/>
            <person name="Weeks D."/>
            <person name="Yamada T."/>
            <person name="Claverie J.M."/>
            <person name="Grigoriev I."/>
            <person name="Van Etten J."/>
            <person name="Lomsadze A."/>
            <person name="Borodovsky M."/>
        </authorList>
    </citation>
    <scope>NUCLEOTIDE SEQUENCE [LARGE SCALE GENOMIC DNA]</scope>
    <source>
        <strain evidence="9 10">C-169</strain>
    </source>
</reference>
<evidence type="ECO:0000313" key="10">
    <source>
        <dbReference type="Proteomes" id="UP000007264"/>
    </source>
</evidence>
<accession>I0YM24</accession>
<keyword evidence="4" id="KW-0235">DNA replication</keyword>
<dbReference type="SMART" id="SM00382">
    <property type="entry name" value="AAA"/>
    <property type="match status" value="1"/>
</dbReference>
<evidence type="ECO:0000256" key="3">
    <source>
        <dbReference type="ARBA" id="ARBA00011480"/>
    </source>
</evidence>